<sequence length="224" mass="25402">MPPRHSRNSAQNNIASMDVVEMGVDRLSKMYIQAELCAQKARSQYTMDQLPEFKVRYQAVLDAFHRDKVTNPTEFPTTPEESAVFLQKCDNLCLLNPQELTLDECLNTFCGLVYGSQFVSSTFLNDEQNATVMKRASDRCTQTFQPHESTPLQGTVPVPALLDQIYVGMEVALKDIGSDTHRQYTLIDQGYSVMNGNYWSFQENEGIAPVILKSEDILERFVQL</sequence>
<accession>A0A9P6D3B2</accession>
<name>A0A9P6D3B2_9AGAR</name>
<proteinExistence type="predicted"/>
<comment type="caution">
    <text evidence="1">The sequence shown here is derived from an EMBL/GenBank/DDBJ whole genome shotgun (WGS) entry which is preliminary data.</text>
</comment>
<organism evidence="1 2">
    <name type="scientific">Pholiota conissans</name>
    <dbReference type="NCBI Taxonomy" id="109636"/>
    <lineage>
        <taxon>Eukaryota</taxon>
        <taxon>Fungi</taxon>
        <taxon>Dikarya</taxon>
        <taxon>Basidiomycota</taxon>
        <taxon>Agaricomycotina</taxon>
        <taxon>Agaricomycetes</taxon>
        <taxon>Agaricomycetidae</taxon>
        <taxon>Agaricales</taxon>
        <taxon>Agaricineae</taxon>
        <taxon>Strophariaceae</taxon>
        <taxon>Pholiota</taxon>
    </lineage>
</organism>
<evidence type="ECO:0000313" key="1">
    <source>
        <dbReference type="EMBL" id="KAF9481463.1"/>
    </source>
</evidence>
<gene>
    <name evidence="1" type="ORF">BDN70DRAFT_528534</name>
</gene>
<dbReference type="Proteomes" id="UP000807469">
    <property type="component" value="Unassembled WGS sequence"/>
</dbReference>
<dbReference type="AlphaFoldDB" id="A0A9P6D3B2"/>
<dbReference type="EMBL" id="MU155178">
    <property type="protein sequence ID" value="KAF9481463.1"/>
    <property type="molecule type" value="Genomic_DNA"/>
</dbReference>
<reference evidence="1" key="1">
    <citation type="submission" date="2020-11" db="EMBL/GenBank/DDBJ databases">
        <authorList>
            <consortium name="DOE Joint Genome Institute"/>
            <person name="Ahrendt S."/>
            <person name="Riley R."/>
            <person name="Andreopoulos W."/>
            <person name="Labutti K."/>
            <person name="Pangilinan J."/>
            <person name="Ruiz-Duenas F.J."/>
            <person name="Barrasa J.M."/>
            <person name="Sanchez-Garcia M."/>
            <person name="Camarero S."/>
            <person name="Miyauchi S."/>
            <person name="Serrano A."/>
            <person name="Linde D."/>
            <person name="Babiker R."/>
            <person name="Drula E."/>
            <person name="Ayuso-Fernandez I."/>
            <person name="Pacheco R."/>
            <person name="Padilla G."/>
            <person name="Ferreira P."/>
            <person name="Barriuso J."/>
            <person name="Kellner H."/>
            <person name="Castanera R."/>
            <person name="Alfaro M."/>
            <person name="Ramirez L."/>
            <person name="Pisabarro A.G."/>
            <person name="Kuo A."/>
            <person name="Tritt A."/>
            <person name="Lipzen A."/>
            <person name="He G."/>
            <person name="Yan M."/>
            <person name="Ng V."/>
            <person name="Cullen D."/>
            <person name="Martin F."/>
            <person name="Rosso M.-N."/>
            <person name="Henrissat B."/>
            <person name="Hibbett D."/>
            <person name="Martinez A.T."/>
            <person name="Grigoriev I.V."/>
        </authorList>
    </citation>
    <scope>NUCLEOTIDE SEQUENCE</scope>
    <source>
        <strain evidence="1">CIRM-BRFM 674</strain>
    </source>
</reference>
<evidence type="ECO:0000313" key="2">
    <source>
        <dbReference type="Proteomes" id="UP000807469"/>
    </source>
</evidence>
<protein>
    <submittedName>
        <fullName evidence="1">Uncharacterized protein</fullName>
    </submittedName>
</protein>
<keyword evidence="2" id="KW-1185">Reference proteome</keyword>